<keyword evidence="2" id="KW-1185">Reference proteome</keyword>
<dbReference type="EMBL" id="BMKL01000001">
    <property type="protein sequence ID" value="GGD87704.1"/>
    <property type="molecule type" value="Genomic_DNA"/>
</dbReference>
<evidence type="ECO:0000313" key="2">
    <source>
        <dbReference type="Proteomes" id="UP000619041"/>
    </source>
</evidence>
<sequence length="85" mass="9596">MDFDDLLCRYFGTSDLLAVSPAAREAGVDRLRVDLGLEPDRGRRFALWSLLYMMGDAPELAVVFKEEVDREAARNFMDLVDASHS</sequence>
<reference evidence="2" key="1">
    <citation type="journal article" date="2019" name="Int. J. Syst. Evol. Microbiol.">
        <title>The Global Catalogue of Microorganisms (GCM) 10K type strain sequencing project: providing services to taxonomists for standard genome sequencing and annotation.</title>
        <authorList>
            <consortium name="The Broad Institute Genomics Platform"/>
            <consortium name="The Broad Institute Genome Sequencing Center for Infectious Disease"/>
            <person name="Wu L."/>
            <person name="Ma J."/>
        </authorList>
    </citation>
    <scope>NUCLEOTIDE SEQUENCE [LARGE SCALE GENOMIC DNA]</scope>
    <source>
        <strain evidence="2">CGMCC 1.15959</strain>
    </source>
</reference>
<dbReference type="RefSeq" id="WP_188643612.1">
    <property type="nucleotide sequence ID" value="NZ_BMKL01000001.1"/>
</dbReference>
<accession>A0ABQ1S1B9</accession>
<gene>
    <name evidence="1" type="ORF">GCM10011515_04150</name>
</gene>
<name>A0ABQ1S1B9_9SPHN</name>
<protein>
    <submittedName>
        <fullName evidence="1">Uncharacterized protein</fullName>
    </submittedName>
</protein>
<evidence type="ECO:0000313" key="1">
    <source>
        <dbReference type="EMBL" id="GGD87704.1"/>
    </source>
</evidence>
<proteinExistence type="predicted"/>
<organism evidence="1 2">
    <name type="scientific">Tsuneonella deserti</name>
    <dbReference type="NCBI Taxonomy" id="2035528"/>
    <lineage>
        <taxon>Bacteria</taxon>
        <taxon>Pseudomonadati</taxon>
        <taxon>Pseudomonadota</taxon>
        <taxon>Alphaproteobacteria</taxon>
        <taxon>Sphingomonadales</taxon>
        <taxon>Erythrobacteraceae</taxon>
        <taxon>Tsuneonella</taxon>
    </lineage>
</organism>
<dbReference type="Proteomes" id="UP000619041">
    <property type="component" value="Unassembled WGS sequence"/>
</dbReference>
<comment type="caution">
    <text evidence="1">The sequence shown here is derived from an EMBL/GenBank/DDBJ whole genome shotgun (WGS) entry which is preliminary data.</text>
</comment>